<dbReference type="EMBL" id="AP008957">
    <property type="protein sequence ID" value="BAH33239.1"/>
    <property type="molecule type" value="Genomic_DNA"/>
</dbReference>
<dbReference type="AlphaFoldDB" id="C0ZY04"/>
<reference evidence="4" key="1">
    <citation type="submission" date="2005-03" db="EMBL/GenBank/DDBJ databases">
        <title>Comparison of the complete genome sequences of Rhodococcus erythropolis PR4 and Rhodococcus opacus B4.</title>
        <authorList>
            <person name="Takarada H."/>
            <person name="Sekine M."/>
            <person name="Hosoyama A."/>
            <person name="Yamada R."/>
            <person name="Fujisawa T."/>
            <person name="Omata S."/>
            <person name="Shimizu A."/>
            <person name="Tsukatani N."/>
            <person name="Tanikawa S."/>
            <person name="Fujita N."/>
            <person name="Harayama S."/>
        </authorList>
    </citation>
    <scope>NUCLEOTIDE SEQUENCE [LARGE SCALE GENOMIC DNA]</scope>
    <source>
        <strain evidence="4">PR4 / NBRC 100887</strain>
    </source>
</reference>
<dbReference type="Proteomes" id="UP000002204">
    <property type="component" value="Chromosome"/>
</dbReference>
<keyword evidence="2" id="KW-0472">Membrane</keyword>
<keyword evidence="2" id="KW-1133">Transmembrane helix</keyword>
<feature type="region of interest" description="Disordered" evidence="1">
    <location>
        <begin position="30"/>
        <end position="51"/>
    </location>
</feature>
<evidence type="ECO:0000256" key="2">
    <source>
        <dbReference type="SAM" id="Phobius"/>
    </source>
</evidence>
<gene>
    <name evidence="3" type="ordered locus">RER_25310</name>
</gene>
<dbReference type="KEGG" id="rer:RER_25310"/>
<evidence type="ECO:0000313" key="3">
    <source>
        <dbReference type="EMBL" id="BAH33239.1"/>
    </source>
</evidence>
<feature type="transmembrane region" description="Helical" evidence="2">
    <location>
        <begin position="62"/>
        <end position="82"/>
    </location>
</feature>
<keyword evidence="2" id="KW-0812">Transmembrane</keyword>
<evidence type="ECO:0000256" key="1">
    <source>
        <dbReference type="SAM" id="MobiDB-lite"/>
    </source>
</evidence>
<sequence>MRLISWPMKSGSTRRFVSRVAKSLDAAFNTPTSSVERGSKKKSLSASTDLQENPVQTFTDTIAVLLFFSPLWFPLLLAIIFNKQLKQYAYNREVKRVQREMEMGELDARIIRDARRRRYGS</sequence>
<evidence type="ECO:0000313" key="4">
    <source>
        <dbReference type="Proteomes" id="UP000002204"/>
    </source>
</evidence>
<proteinExistence type="predicted"/>
<organism evidence="3 4">
    <name type="scientific">Rhodococcus erythropolis (strain PR4 / NBRC 100887)</name>
    <dbReference type="NCBI Taxonomy" id="234621"/>
    <lineage>
        <taxon>Bacteria</taxon>
        <taxon>Bacillati</taxon>
        <taxon>Actinomycetota</taxon>
        <taxon>Actinomycetes</taxon>
        <taxon>Mycobacteriales</taxon>
        <taxon>Nocardiaceae</taxon>
        <taxon>Rhodococcus</taxon>
        <taxon>Rhodococcus erythropolis group</taxon>
    </lineage>
</organism>
<reference evidence="3 4" key="2">
    <citation type="journal article" date="2006" name="Environ. Microbiol.">
        <title>Sequence analysis of three plasmids harboured in Rhodococcus erythropolis strain PR4.</title>
        <authorList>
            <person name="Sekine M."/>
            <person name="Tanikawa S."/>
            <person name="Omata S."/>
            <person name="Saito M."/>
            <person name="Fujisawa T."/>
            <person name="Tsukatani N."/>
            <person name="Tajima T."/>
            <person name="Sekigawa T."/>
            <person name="Kosugi H."/>
            <person name="Matsuo Y."/>
            <person name="Nishiko R."/>
            <person name="Imamura K."/>
            <person name="Ito M."/>
            <person name="Narita H."/>
            <person name="Tago S."/>
            <person name="Fujita N."/>
            <person name="Harayama S."/>
        </authorList>
    </citation>
    <scope>NUCLEOTIDE SEQUENCE [LARGE SCALE GENOMIC DNA]</scope>
    <source>
        <strain evidence="4">PR4 / NBRC 100887</strain>
    </source>
</reference>
<dbReference type="HOGENOM" id="CLU_2036179_0_0_11"/>
<name>C0ZY04_RHOE4</name>
<protein>
    <submittedName>
        <fullName evidence="3">Uncharacterized protein</fullName>
    </submittedName>
</protein>
<accession>C0ZY04</accession>